<evidence type="ECO:0000256" key="4">
    <source>
        <dbReference type="ARBA" id="ARBA00022679"/>
    </source>
</evidence>
<dbReference type="GO" id="GO:0004337">
    <property type="term" value="F:(2E,6E)-farnesyl diphosphate synthase activity"/>
    <property type="evidence" value="ECO:0007669"/>
    <property type="project" value="UniProtKB-EC"/>
</dbReference>
<dbReference type="SUPFAM" id="SSF48576">
    <property type="entry name" value="Terpenoid synthases"/>
    <property type="match status" value="1"/>
</dbReference>
<keyword evidence="5" id="KW-0479">Metal-binding</keyword>
<dbReference type="EC" id="2.5.1.10" evidence="8"/>
<dbReference type="RefSeq" id="WP_290196450.1">
    <property type="nucleotide sequence ID" value="NZ_CP047654.1"/>
</dbReference>
<dbReference type="EC" id="2.5.1.29" evidence="8"/>
<dbReference type="PROSITE" id="PS00723">
    <property type="entry name" value="POLYPRENYL_SYNTHASE_1"/>
    <property type="match status" value="1"/>
</dbReference>
<organism evidence="8 9">
    <name type="scientific">Corynebacterium guangdongense</name>
    <dbReference type="NCBI Taxonomy" id="1783348"/>
    <lineage>
        <taxon>Bacteria</taxon>
        <taxon>Bacillati</taxon>
        <taxon>Actinomycetota</taxon>
        <taxon>Actinomycetes</taxon>
        <taxon>Mycobacteriales</taxon>
        <taxon>Corynebacteriaceae</taxon>
        <taxon>Corynebacterium</taxon>
    </lineage>
</organism>
<reference evidence="8" key="1">
    <citation type="submission" date="2023-07" db="EMBL/GenBank/DDBJ databases">
        <title>Sequencing the genomes of 1000 actinobacteria strains.</title>
        <authorList>
            <person name="Klenk H.-P."/>
        </authorList>
    </citation>
    <scope>NUCLEOTIDE SEQUENCE</scope>
    <source>
        <strain evidence="8">DSM 107476</strain>
    </source>
</reference>
<comment type="caution">
    <text evidence="8">The sequence shown here is derived from an EMBL/GenBank/DDBJ whole genome shotgun (WGS) entry which is preliminary data.</text>
</comment>
<evidence type="ECO:0000256" key="5">
    <source>
        <dbReference type="ARBA" id="ARBA00022723"/>
    </source>
</evidence>
<dbReference type="GO" id="GO:0004311">
    <property type="term" value="F:geranylgeranyl diphosphate synthase activity"/>
    <property type="evidence" value="ECO:0007669"/>
    <property type="project" value="UniProtKB-EC"/>
</dbReference>
<dbReference type="GO" id="GO:0004161">
    <property type="term" value="F:dimethylallyltranstransferase activity"/>
    <property type="evidence" value="ECO:0007669"/>
    <property type="project" value="UniProtKB-EC"/>
</dbReference>
<dbReference type="PANTHER" id="PTHR12001:SF85">
    <property type="entry name" value="SHORT CHAIN ISOPRENYL DIPHOSPHATE SYNTHASE"/>
    <property type="match status" value="1"/>
</dbReference>
<dbReference type="Pfam" id="PF00348">
    <property type="entry name" value="polyprenyl_synt"/>
    <property type="match status" value="1"/>
</dbReference>
<accession>A0ABU2A087</accession>
<dbReference type="EMBL" id="JAVDXZ010000001">
    <property type="protein sequence ID" value="MDR7330604.1"/>
    <property type="molecule type" value="Genomic_DNA"/>
</dbReference>
<sequence length="319" mass="34018">MKQLDYLDDRVAESMAYLSHYFDHAMERATSPYLATAISALRDVALGGKHLRARLVHIAAGEATGPENQAAVIFGAAVDMLHASFLIHDDIIDEDPLRRGIPAVHHAVTEKTGSARVGNAMGILTGDLGLMVTYQLLSASPLDDSLVRRATGMVAGYAAQTVSGELLDVSHLVNENIDIDSVRLSNHLKTSLYSFTAPLHLGSVAARRDNPDTLSAMSAVADPLGRAYQAADDIAGAVAPVEVTGKIQGGDLVAGRKTLLTMRLCDLSLEEAVEQVTAEGDAWLAQARGAVASPHLPEVTRAGLHDTIDRVERMLHAHR</sequence>
<evidence type="ECO:0000256" key="2">
    <source>
        <dbReference type="ARBA" id="ARBA00005128"/>
    </source>
</evidence>
<dbReference type="InterPro" id="IPR000092">
    <property type="entry name" value="Polyprenyl_synt"/>
</dbReference>
<protein>
    <submittedName>
        <fullName evidence="8">Geranylgeranyl diphosphate synthase type I</fullName>
        <ecNumber evidence="8">2.5.1.1</ecNumber>
        <ecNumber evidence="8">2.5.1.10</ecNumber>
        <ecNumber evidence="8">2.5.1.29</ecNumber>
    </submittedName>
</protein>
<proteinExistence type="inferred from homology"/>
<comment type="cofactor">
    <cofactor evidence="1">
        <name>Mg(2+)</name>
        <dbReference type="ChEBI" id="CHEBI:18420"/>
    </cofactor>
</comment>
<dbReference type="SFLD" id="SFLDS00005">
    <property type="entry name" value="Isoprenoid_Synthase_Type_I"/>
    <property type="match status" value="1"/>
</dbReference>
<evidence type="ECO:0000313" key="9">
    <source>
        <dbReference type="Proteomes" id="UP001180840"/>
    </source>
</evidence>
<evidence type="ECO:0000256" key="7">
    <source>
        <dbReference type="RuleBase" id="RU004466"/>
    </source>
</evidence>
<evidence type="ECO:0000256" key="3">
    <source>
        <dbReference type="ARBA" id="ARBA00006706"/>
    </source>
</evidence>
<gene>
    <name evidence="8" type="ORF">J2S39_002280</name>
</gene>
<dbReference type="InterPro" id="IPR008949">
    <property type="entry name" value="Isoprenoid_synthase_dom_sf"/>
</dbReference>
<keyword evidence="4 7" id="KW-0808">Transferase</keyword>
<dbReference type="Gene3D" id="1.10.600.10">
    <property type="entry name" value="Farnesyl Diphosphate Synthase"/>
    <property type="match status" value="1"/>
</dbReference>
<dbReference type="InterPro" id="IPR033749">
    <property type="entry name" value="Polyprenyl_synt_CS"/>
</dbReference>
<evidence type="ECO:0000313" key="8">
    <source>
        <dbReference type="EMBL" id="MDR7330604.1"/>
    </source>
</evidence>
<dbReference type="PANTHER" id="PTHR12001">
    <property type="entry name" value="GERANYLGERANYL PYROPHOSPHATE SYNTHASE"/>
    <property type="match status" value="1"/>
</dbReference>
<keyword evidence="9" id="KW-1185">Reference proteome</keyword>
<keyword evidence="6" id="KW-0460">Magnesium</keyword>
<evidence type="ECO:0000256" key="1">
    <source>
        <dbReference type="ARBA" id="ARBA00001946"/>
    </source>
</evidence>
<comment type="pathway">
    <text evidence="2">Isoprenoid biosynthesis.</text>
</comment>
<comment type="similarity">
    <text evidence="3 7">Belongs to the FPP/GGPP synthase family.</text>
</comment>
<name>A0ABU2A087_9CORY</name>
<dbReference type="EC" id="2.5.1.1" evidence="8"/>
<evidence type="ECO:0000256" key="6">
    <source>
        <dbReference type="ARBA" id="ARBA00022842"/>
    </source>
</evidence>
<dbReference type="Proteomes" id="UP001180840">
    <property type="component" value="Unassembled WGS sequence"/>
</dbReference>